<dbReference type="InterPro" id="IPR051016">
    <property type="entry name" value="Diverse_Substrate_AcTransf"/>
</dbReference>
<dbReference type="PANTHER" id="PTHR10545">
    <property type="entry name" value="DIAMINE N-ACETYLTRANSFERASE"/>
    <property type="match status" value="1"/>
</dbReference>
<gene>
    <name evidence="5" type="ORF">METZ01_LOCUS25240</name>
</gene>
<dbReference type="Gene3D" id="3.40.630.30">
    <property type="match status" value="1"/>
</dbReference>
<evidence type="ECO:0000313" key="5">
    <source>
        <dbReference type="EMBL" id="SUZ72386.1"/>
    </source>
</evidence>
<keyword evidence="2" id="KW-0808">Transferase</keyword>
<dbReference type="AlphaFoldDB" id="A0A381PZB9"/>
<dbReference type="CDD" id="cd04301">
    <property type="entry name" value="NAT_SF"/>
    <property type="match status" value="1"/>
</dbReference>
<name>A0A381PZB9_9ZZZZ</name>
<evidence type="ECO:0000256" key="3">
    <source>
        <dbReference type="ARBA" id="ARBA00023315"/>
    </source>
</evidence>
<dbReference type="GO" id="GO:0008080">
    <property type="term" value="F:N-acetyltransferase activity"/>
    <property type="evidence" value="ECO:0007669"/>
    <property type="project" value="TreeGrafter"/>
</dbReference>
<dbReference type="PROSITE" id="PS51186">
    <property type="entry name" value="GNAT"/>
    <property type="match status" value="1"/>
</dbReference>
<organism evidence="5">
    <name type="scientific">marine metagenome</name>
    <dbReference type="NCBI Taxonomy" id="408172"/>
    <lineage>
        <taxon>unclassified sequences</taxon>
        <taxon>metagenomes</taxon>
        <taxon>ecological metagenomes</taxon>
    </lineage>
</organism>
<evidence type="ECO:0000256" key="1">
    <source>
        <dbReference type="ARBA" id="ARBA00008694"/>
    </source>
</evidence>
<dbReference type="EMBL" id="UINC01001150">
    <property type="protein sequence ID" value="SUZ72386.1"/>
    <property type="molecule type" value="Genomic_DNA"/>
</dbReference>
<proteinExistence type="inferred from homology"/>
<keyword evidence="3" id="KW-0012">Acyltransferase</keyword>
<dbReference type="InterPro" id="IPR016181">
    <property type="entry name" value="Acyl_CoA_acyltransferase"/>
</dbReference>
<accession>A0A381PZB9</accession>
<comment type="similarity">
    <text evidence="1">Belongs to the acetyltransferase family.</text>
</comment>
<dbReference type="InterPro" id="IPR000182">
    <property type="entry name" value="GNAT_dom"/>
</dbReference>
<evidence type="ECO:0000259" key="4">
    <source>
        <dbReference type="PROSITE" id="PS51186"/>
    </source>
</evidence>
<dbReference type="FunFam" id="3.40.630.30:FF:000064">
    <property type="entry name" value="GNAT family acetyltransferase"/>
    <property type="match status" value="1"/>
</dbReference>
<dbReference type="Pfam" id="PF00583">
    <property type="entry name" value="Acetyltransf_1"/>
    <property type="match status" value="1"/>
</dbReference>
<sequence>MAVTETTIRFATADDAQVIHVFIQGLAEYEREPDAVRATPSSIKAQLQLQRPPFECLLAESDGEVRGFALFFHNYSTWRGKQGIYLEDLYVPDQHRGSGIGKLLLSTLARIAQNRGCSRLEWQVLDWNQPAIDFYENLGAKVMNGWLPCRLQGPELSALAAEGATVT</sequence>
<protein>
    <recommendedName>
        <fullName evidence="4">N-acetyltransferase domain-containing protein</fullName>
    </recommendedName>
</protein>
<reference evidence="5" key="1">
    <citation type="submission" date="2018-05" db="EMBL/GenBank/DDBJ databases">
        <authorList>
            <person name="Lanie J.A."/>
            <person name="Ng W.-L."/>
            <person name="Kazmierczak K.M."/>
            <person name="Andrzejewski T.M."/>
            <person name="Davidsen T.M."/>
            <person name="Wayne K.J."/>
            <person name="Tettelin H."/>
            <person name="Glass J.I."/>
            <person name="Rusch D."/>
            <person name="Podicherti R."/>
            <person name="Tsui H.-C.T."/>
            <person name="Winkler M.E."/>
        </authorList>
    </citation>
    <scope>NUCLEOTIDE SEQUENCE</scope>
</reference>
<evidence type="ECO:0000256" key="2">
    <source>
        <dbReference type="ARBA" id="ARBA00022679"/>
    </source>
</evidence>
<dbReference type="SUPFAM" id="SSF55729">
    <property type="entry name" value="Acyl-CoA N-acyltransferases (Nat)"/>
    <property type="match status" value="1"/>
</dbReference>
<feature type="domain" description="N-acetyltransferase" evidence="4">
    <location>
        <begin position="6"/>
        <end position="154"/>
    </location>
</feature>
<dbReference type="PANTHER" id="PTHR10545:SF29">
    <property type="entry name" value="GH14572P-RELATED"/>
    <property type="match status" value="1"/>
</dbReference>